<sequence>MWKHGNLDLDHDEIPAERAGRTAGYLQEQFAARARKDSSDVVVEKTCATSLRVPFVANALLDAKFIFIRRDGTDATASTMKRWNAEFDLRYTLKKVRYVPPTDFPIHLRDFVSKRIRQRTSGDARSTDNDLKVSTWWGPRPRDFRELQRDHPLEELAFIQWQRCVEQTADALAELSSDRVLEVRYEDYVSDPAVGTRRCLEFMGIAERLERTEVGQVMTSSVGKGRAQLGPEAVSRLEALGGSTLSRFGYA</sequence>
<organism evidence="1 2">
    <name type="scientific">Janibacter limosus</name>
    <dbReference type="NCBI Taxonomy" id="53458"/>
    <lineage>
        <taxon>Bacteria</taxon>
        <taxon>Bacillati</taxon>
        <taxon>Actinomycetota</taxon>
        <taxon>Actinomycetes</taxon>
        <taxon>Micrococcales</taxon>
        <taxon>Intrasporangiaceae</taxon>
        <taxon>Janibacter</taxon>
    </lineage>
</organism>
<proteinExistence type="predicted"/>
<accession>A0AC61U6C3</accession>
<dbReference type="EMBL" id="CP087977">
    <property type="protein sequence ID" value="UUZ45586.1"/>
    <property type="molecule type" value="Genomic_DNA"/>
</dbReference>
<gene>
    <name evidence="1" type="ORF">LP422_05760</name>
</gene>
<evidence type="ECO:0000313" key="2">
    <source>
        <dbReference type="Proteomes" id="UP001059663"/>
    </source>
</evidence>
<dbReference type="Proteomes" id="UP001059663">
    <property type="component" value="Chromosome"/>
</dbReference>
<reference evidence="1" key="1">
    <citation type="submission" date="2021-11" db="EMBL/GenBank/DDBJ databases">
        <title>Study of the species diversity of bacterial strains isolated from a unique natural object - Shulgan-Tash cave (Bashkiria).</title>
        <authorList>
            <person name="Sazanova A.L."/>
            <person name="Chirak E.R."/>
            <person name="Safronova V.I."/>
        </authorList>
    </citation>
    <scope>NUCLEOTIDE SEQUENCE</scope>
    <source>
        <strain evidence="1">P1</strain>
    </source>
</reference>
<name>A0AC61U6C3_9MICO</name>
<evidence type="ECO:0000313" key="1">
    <source>
        <dbReference type="EMBL" id="UUZ45586.1"/>
    </source>
</evidence>
<protein>
    <submittedName>
        <fullName evidence="1">Sulfotransferase</fullName>
    </submittedName>
</protein>